<dbReference type="AlphaFoldDB" id="A0A655QR70"/>
<sequence>MEIEAGDYTPARLRLMDLNQRYGYQKASLKLLIELEKRAGNSKSKC</sequence>
<protein>
    <submittedName>
        <fullName evidence="1">Type IV pilus biogenesis/stability protein PilW</fullName>
    </submittedName>
</protein>
<evidence type="ECO:0000313" key="2">
    <source>
        <dbReference type="Proteomes" id="UP000044806"/>
    </source>
</evidence>
<accession>A0A655QR70</accession>
<gene>
    <name evidence="1" type="ORF">ERS013165_02119</name>
</gene>
<dbReference type="Proteomes" id="UP000044806">
    <property type="component" value="Unassembled WGS sequence"/>
</dbReference>
<proteinExistence type="predicted"/>
<dbReference type="EMBL" id="CWOW01000010">
    <property type="protein sequence ID" value="CSA66692.1"/>
    <property type="molecule type" value="Genomic_DNA"/>
</dbReference>
<reference evidence="1 2" key="1">
    <citation type="submission" date="2015-07" db="EMBL/GenBank/DDBJ databases">
        <authorList>
            <consortium name="Pathogen Informatics"/>
        </authorList>
    </citation>
    <scope>NUCLEOTIDE SEQUENCE [LARGE SCALE GENOMIC DNA]</scope>
    <source>
        <strain evidence="1 2">A51</strain>
    </source>
</reference>
<organism evidence="1 2">
    <name type="scientific">Vibrio cholerae</name>
    <dbReference type="NCBI Taxonomy" id="666"/>
    <lineage>
        <taxon>Bacteria</taxon>
        <taxon>Pseudomonadati</taxon>
        <taxon>Pseudomonadota</taxon>
        <taxon>Gammaproteobacteria</taxon>
        <taxon>Vibrionales</taxon>
        <taxon>Vibrionaceae</taxon>
        <taxon>Vibrio</taxon>
    </lineage>
</organism>
<name>A0A655QR70_VIBCL</name>
<evidence type="ECO:0000313" key="1">
    <source>
        <dbReference type="EMBL" id="CSA66692.1"/>
    </source>
</evidence>